<feature type="non-terminal residue" evidence="2">
    <location>
        <position position="1"/>
    </location>
</feature>
<dbReference type="PANTHER" id="PTHR18898">
    <property type="entry name" value="NUCLEOPROTEIN TPR-RELATED"/>
    <property type="match status" value="1"/>
</dbReference>
<dbReference type="Proteomes" id="UP000479000">
    <property type="component" value="Unassembled WGS sequence"/>
</dbReference>
<evidence type="ECO:0000256" key="1">
    <source>
        <dbReference type="SAM" id="Coils"/>
    </source>
</evidence>
<keyword evidence="3" id="KW-1185">Reference proteome</keyword>
<dbReference type="OrthoDB" id="343070at2759"/>
<keyword evidence="1" id="KW-0175">Coiled coil</keyword>
<dbReference type="PANTHER" id="PTHR18898:SF2">
    <property type="entry name" value="NUCLEOPROTEIN TPR"/>
    <property type="match status" value="1"/>
</dbReference>
<dbReference type="EMBL" id="CADCXU010016975">
    <property type="protein sequence ID" value="CAB0005955.1"/>
    <property type="molecule type" value="Genomic_DNA"/>
</dbReference>
<evidence type="ECO:0000313" key="2">
    <source>
        <dbReference type="EMBL" id="CAB0005955.1"/>
    </source>
</evidence>
<reference evidence="2 3" key="1">
    <citation type="submission" date="2020-02" db="EMBL/GenBank/DDBJ databases">
        <authorList>
            <person name="Ferguson B K."/>
        </authorList>
    </citation>
    <scope>NUCLEOTIDE SEQUENCE [LARGE SCALE GENOMIC DNA]</scope>
</reference>
<sequence length="285" mass="33131">AAAAEVASIKKELEELKKEYETYRQEKKINENLLNETISKMRDENGELLRTKAEAAWQASFYQEKVKALASKVEWLTGELQKSEKLVENQKQTVARYEAQIQHSKNELLMASFDQIRLNFEEAEKGERKRLVAELEEANLERSNLRRRLQDEQDRLNRKVDLLEEQARTAKARLDDQKQMRDKIAEELEAARVELREKEERIQEMQEQLTTAVNRSQPVLERERTIKNLEGIIAEKDAAIQGLNTRLEAAMKNCEESSAISQDADDSRAKITKEFEEHKAECAKL</sequence>
<dbReference type="GO" id="GO:1901673">
    <property type="term" value="P:regulation of mitotic spindle assembly"/>
    <property type="evidence" value="ECO:0007669"/>
    <property type="project" value="TreeGrafter"/>
</dbReference>
<organism evidence="2 3">
    <name type="scientific">Nesidiocoris tenuis</name>
    <dbReference type="NCBI Taxonomy" id="355587"/>
    <lineage>
        <taxon>Eukaryota</taxon>
        <taxon>Metazoa</taxon>
        <taxon>Ecdysozoa</taxon>
        <taxon>Arthropoda</taxon>
        <taxon>Hexapoda</taxon>
        <taxon>Insecta</taxon>
        <taxon>Pterygota</taxon>
        <taxon>Neoptera</taxon>
        <taxon>Paraneoptera</taxon>
        <taxon>Hemiptera</taxon>
        <taxon>Heteroptera</taxon>
        <taxon>Panheteroptera</taxon>
        <taxon>Cimicomorpha</taxon>
        <taxon>Miridae</taxon>
        <taxon>Dicyphina</taxon>
        <taxon>Nesidiocoris</taxon>
    </lineage>
</organism>
<feature type="coiled-coil region" evidence="1">
    <location>
        <begin position="6"/>
        <end position="33"/>
    </location>
</feature>
<name>A0A6H5GSQ6_9HEMI</name>
<protein>
    <submittedName>
        <fullName evidence="2">Uncharacterized protein</fullName>
    </submittedName>
</protein>
<feature type="coiled-coil region" evidence="1">
    <location>
        <begin position="80"/>
        <end position="253"/>
    </location>
</feature>
<evidence type="ECO:0000313" key="3">
    <source>
        <dbReference type="Proteomes" id="UP000479000"/>
    </source>
</evidence>
<proteinExistence type="predicted"/>
<accession>A0A6H5GSQ6</accession>
<gene>
    <name evidence="2" type="ORF">NTEN_LOCUS11432</name>
</gene>
<dbReference type="AlphaFoldDB" id="A0A6H5GSQ6"/>
<dbReference type="Gene3D" id="1.10.287.1490">
    <property type="match status" value="1"/>
</dbReference>
<dbReference type="GO" id="GO:0006406">
    <property type="term" value="P:mRNA export from nucleus"/>
    <property type="evidence" value="ECO:0007669"/>
    <property type="project" value="TreeGrafter"/>
</dbReference>
<dbReference type="GO" id="GO:0005643">
    <property type="term" value="C:nuclear pore"/>
    <property type="evidence" value="ECO:0007669"/>
    <property type="project" value="TreeGrafter"/>
</dbReference>
<dbReference type="GO" id="GO:0017056">
    <property type="term" value="F:structural constituent of nuclear pore"/>
    <property type="evidence" value="ECO:0007669"/>
    <property type="project" value="TreeGrafter"/>
</dbReference>